<protein>
    <recommendedName>
        <fullName evidence="7">Zn(2)-C6 fungal-type domain-containing protein</fullName>
    </recommendedName>
</protein>
<keyword evidence="1" id="KW-0805">Transcription regulation</keyword>
<accession>A0A2B7WIJ7</accession>
<proteinExistence type="predicted"/>
<gene>
    <name evidence="5" type="ORF">AJ79_09632</name>
</gene>
<dbReference type="InterPro" id="IPR001138">
    <property type="entry name" value="Zn2Cys6_DnaBD"/>
</dbReference>
<dbReference type="GO" id="GO:0008270">
    <property type="term" value="F:zinc ion binding"/>
    <property type="evidence" value="ECO:0007669"/>
    <property type="project" value="InterPro"/>
</dbReference>
<evidence type="ECO:0000256" key="4">
    <source>
        <dbReference type="SAM" id="MobiDB-lite"/>
    </source>
</evidence>
<evidence type="ECO:0000256" key="2">
    <source>
        <dbReference type="ARBA" id="ARBA00023163"/>
    </source>
</evidence>
<evidence type="ECO:0000313" key="6">
    <source>
        <dbReference type="Proteomes" id="UP000223968"/>
    </source>
</evidence>
<feature type="region of interest" description="Disordered" evidence="4">
    <location>
        <begin position="541"/>
        <end position="610"/>
    </location>
</feature>
<comment type="caution">
    <text evidence="5">The sequence shown here is derived from an EMBL/GenBank/DDBJ whole genome shotgun (WGS) entry which is preliminary data.</text>
</comment>
<feature type="compositionally biased region" description="Polar residues" evidence="4">
    <location>
        <begin position="293"/>
        <end position="302"/>
    </location>
</feature>
<dbReference type="InterPro" id="IPR052973">
    <property type="entry name" value="Fungal_sec-metab_reg_TF"/>
</dbReference>
<feature type="region of interest" description="Disordered" evidence="4">
    <location>
        <begin position="56"/>
        <end position="106"/>
    </location>
</feature>
<evidence type="ECO:0000256" key="3">
    <source>
        <dbReference type="ARBA" id="ARBA00023242"/>
    </source>
</evidence>
<feature type="compositionally biased region" description="Polar residues" evidence="4">
    <location>
        <begin position="483"/>
        <end position="505"/>
    </location>
</feature>
<feature type="compositionally biased region" description="Low complexity" evidence="4">
    <location>
        <begin position="543"/>
        <end position="561"/>
    </location>
</feature>
<reference evidence="5 6" key="1">
    <citation type="submission" date="2017-10" db="EMBL/GenBank/DDBJ databases">
        <title>Comparative genomics in systemic dimorphic fungi from Ajellomycetaceae.</title>
        <authorList>
            <person name="Munoz J.F."/>
            <person name="Mcewen J.G."/>
            <person name="Clay O.K."/>
            <person name="Cuomo C.A."/>
        </authorList>
    </citation>
    <scope>NUCLEOTIDE SEQUENCE [LARGE SCALE GENOMIC DNA]</scope>
    <source>
        <strain evidence="5 6">UAMH5409</strain>
    </source>
</reference>
<feature type="compositionally biased region" description="Polar residues" evidence="4">
    <location>
        <begin position="460"/>
        <end position="476"/>
    </location>
</feature>
<keyword evidence="2" id="KW-0804">Transcription</keyword>
<dbReference type="AlphaFoldDB" id="A0A2B7WIJ7"/>
<dbReference type="Proteomes" id="UP000223968">
    <property type="component" value="Unassembled WGS sequence"/>
</dbReference>
<evidence type="ECO:0008006" key="7">
    <source>
        <dbReference type="Google" id="ProtNLM"/>
    </source>
</evidence>
<evidence type="ECO:0000313" key="5">
    <source>
        <dbReference type="EMBL" id="PGG96327.1"/>
    </source>
</evidence>
<evidence type="ECO:0000256" key="1">
    <source>
        <dbReference type="ARBA" id="ARBA00023015"/>
    </source>
</evidence>
<dbReference type="CDD" id="cd00067">
    <property type="entry name" value="GAL4"/>
    <property type="match status" value="1"/>
</dbReference>
<keyword evidence="6" id="KW-1185">Reference proteome</keyword>
<name>A0A2B7WIJ7_9EURO</name>
<dbReference type="GO" id="GO:0000981">
    <property type="term" value="F:DNA-binding transcription factor activity, RNA polymerase II-specific"/>
    <property type="evidence" value="ECO:0007669"/>
    <property type="project" value="InterPro"/>
</dbReference>
<organism evidence="5 6">
    <name type="scientific">Helicocarpus griseus UAMH5409</name>
    <dbReference type="NCBI Taxonomy" id="1447875"/>
    <lineage>
        <taxon>Eukaryota</taxon>
        <taxon>Fungi</taxon>
        <taxon>Dikarya</taxon>
        <taxon>Ascomycota</taxon>
        <taxon>Pezizomycotina</taxon>
        <taxon>Eurotiomycetes</taxon>
        <taxon>Eurotiomycetidae</taxon>
        <taxon>Onygenales</taxon>
        <taxon>Ajellomycetaceae</taxon>
        <taxon>Helicocarpus</taxon>
    </lineage>
</organism>
<dbReference type="PANTHER" id="PTHR35392">
    <property type="entry name" value="ZN(II)2CYS6 TRANSCRIPTION FACTOR (EUROFUNG)-RELATED-RELATED"/>
    <property type="match status" value="1"/>
</dbReference>
<dbReference type="OrthoDB" id="5420905at2759"/>
<dbReference type="PANTHER" id="PTHR35392:SF1">
    <property type="entry name" value="ZN(II)2CYS6 TRANSCRIPTION FACTOR (EUROFUNG)"/>
    <property type="match status" value="1"/>
</dbReference>
<dbReference type="EMBL" id="PDNB01000285">
    <property type="protein sequence ID" value="PGG96327.1"/>
    <property type="molecule type" value="Genomic_DNA"/>
</dbReference>
<feature type="region of interest" description="Disordered" evidence="4">
    <location>
        <begin position="460"/>
        <end position="505"/>
    </location>
</feature>
<feature type="region of interest" description="Disordered" evidence="4">
    <location>
        <begin position="242"/>
        <end position="302"/>
    </location>
</feature>
<dbReference type="STRING" id="1447875.A0A2B7WIJ7"/>
<keyword evidence="3" id="KW-0539">Nucleus</keyword>
<sequence>MQAVEWQLLCRMSEDAALTVPPARDSSRLPSMSQTRPALPAPFAMEAVGFRRRPRGYSGCGQSRPVVGGTGEVPDAAHRSGRGTWVRGGRRGRAWPQGRGRESDGGLGAAATAQALAGTRQPAAGLAHRCFGSPHSSKAHGPRLAGVSSIHFLPLDLSLSLNGITSTLLDSPRLTTHIPPLLPLPLYLSTSLPLYLSTSSLTLSVAHVKTIFLLDSPPSPVCLDYDSRGYMSAPTWSVAVDHRPTQQQQQQHHHHHQHHHQNHPHQHQHQNQHQHQHHQHHQRSDVRRGDISPLQTSGHGFDTTTVAHDHALLNDWQYQNIQPHHLPYSQPETSSGPLFSSSYPIPLQASPIDLMPAATQGPLDPGMLDGSYQVPLSAPPADMIPFTYHDFHAEIMGFQTMDGLPDVSYASQNIADSSSPTDTYLEVRSLTSSSSDNGWTTIENRRSLDSPYQERGMFINPNQTLHNRSLSESSYSDIDPHNPRNSFGSFTDLSHPINSPSSESNLEAEYNAINRRVSCDQASQGSSSPVAVSPVAIVRPITKKSSSPTRSSASQASSSPPSRKPSRKSPIAAKTSETKVRKQSQSGKPETEKRVGKRKGPLRPDQRKQASEIRKLRACLRCKFLKKTCDKGEPCAGCQPSHARLWQVPCTRIDIKEIGYFMKDWKADYERHVTLGFSIGNIKGFSDVERTLFITHGYGHVIPVTAREVYVRDEQCFNIDWVESMQRDPNQYELATAKLSAGMEGITPAMLSDYLDRHIDGEGIFERFVDDYFTGTPFLTQMLKTAFRYYYKTKLPVIRKALKLILAYNLTLHVTMVEGLGELEEFAGKVEDETSRYNGKVMAPVMINFQVKCGLATMWRDLQKDVLEELSALYSSVYSGDKLKNWPTIFLLASILLAVWEEMQFDCHYRVPDASAVDKFCTDMETTPVGVIVGLFQAISQKLPAFTEWDSHKHHHLLASNPDVCNTMTEVRQHVTQYESYLRGRSKSKFDRNDFDCLSNKFVSRLVIRAN</sequence>
<feature type="compositionally biased region" description="Basic residues" evidence="4">
    <location>
        <begin position="251"/>
        <end position="281"/>
    </location>
</feature>